<dbReference type="Proteomes" id="UP000260970">
    <property type="component" value="Unassembled WGS sequence"/>
</dbReference>
<dbReference type="RefSeq" id="WP_117690803.1">
    <property type="nucleotide sequence ID" value="NZ_QSUE01000011.1"/>
</dbReference>
<gene>
    <name evidence="1" type="ORF">DXB72_11875</name>
</gene>
<proteinExistence type="predicted"/>
<dbReference type="Gene3D" id="3.30.70.240">
    <property type="match status" value="1"/>
</dbReference>
<reference evidence="1 2" key="1">
    <citation type="submission" date="2018-08" db="EMBL/GenBank/DDBJ databases">
        <title>A genome reference for cultivated species of the human gut microbiota.</title>
        <authorList>
            <person name="Zou Y."/>
            <person name="Xue W."/>
            <person name="Luo G."/>
        </authorList>
    </citation>
    <scope>NUCLEOTIDE SEQUENCE [LARGE SCALE GENOMIC DNA]</scope>
    <source>
        <strain evidence="1 2">OM05-6AA</strain>
    </source>
</reference>
<sequence>MGAARKEISFDLDTKKLADYYDNVSTAYYDLQRELKNVGFLHRQGSVYNSIEPMNIFKVYKSIDKVCKKLPWLAECAKSMDVTSIGKIHDLLGIIKKYCNYYENDRINMLEKRKSKHRNR</sequence>
<evidence type="ECO:0000313" key="2">
    <source>
        <dbReference type="Proteomes" id="UP000260970"/>
    </source>
</evidence>
<accession>A0A3E5AKX6</accession>
<organism evidence="1 2">
    <name type="scientific">Agathobacter rectalis</name>
    <dbReference type="NCBI Taxonomy" id="39491"/>
    <lineage>
        <taxon>Bacteria</taxon>
        <taxon>Bacillati</taxon>
        <taxon>Bacillota</taxon>
        <taxon>Clostridia</taxon>
        <taxon>Lachnospirales</taxon>
        <taxon>Lachnospiraceae</taxon>
        <taxon>Agathobacter</taxon>
    </lineage>
</organism>
<name>A0A3E5AKX6_9FIRM</name>
<protein>
    <submittedName>
        <fullName evidence="1">Vapd</fullName>
    </submittedName>
</protein>
<evidence type="ECO:0000313" key="1">
    <source>
        <dbReference type="EMBL" id="RGN21500.1"/>
    </source>
</evidence>
<comment type="caution">
    <text evidence="1">The sequence shown here is derived from an EMBL/GenBank/DDBJ whole genome shotgun (WGS) entry which is preliminary data.</text>
</comment>
<dbReference type="AlphaFoldDB" id="A0A3E5AKX6"/>
<dbReference type="EMBL" id="QSUG01000013">
    <property type="protein sequence ID" value="RGN21500.1"/>
    <property type="molecule type" value="Genomic_DNA"/>
</dbReference>